<evidence type="ECO:0000259" key="2">
    <source>
        <dbReference type="Pfam" id="PF00535"/>
    </source>
</evidence>
<reference evidence="3" key="1">
    <citation type="submission" date="2015-08" db="EMBL/GenBank/DDBJ databases">
        <authorList>
            <person name="Babu N.S."/>
            <person name="Beckwith C.J."/>
            <person name="Beseler K.G."/>
            <person name="Brison A."/>
            <person name="Carone J.V."/>
            <person name="Caskin T.P."/>
            <person name="Diamond M."/>
            <person name="Durham M.E."/>
            <person name="Foxe J.M."/>
            <person name="Go M."/>
            <person name="Henderson B.A."/>
            <person name="Jones I.B."/>
            <person name="McGettigan J.A."/>
            <person name="Micheletti S.J."/>
            <person name="Nasrallah M.E."/>
            <person name="Ortiz D."/>
            <person name="Piller C.R."/>
            <person name="Privatt S.R."/>
            <person name="Schneider S.L."/>
            <person name="Sharp S."/>
            <person name="Smith T.C."/>
            <person name="Stanton J.D."/>
            <person name="Ullery H.E."/>
            <person name="Wilson R.J."/>
            <person name="Serrano M.G."/>
            <person name="Buck G."/>
            <person name="Lee V."/>
            <person name="Wang Y."/>
            <person name="Carvalho R."/>
            <person name="Voegtly L."/>
            <person name="Shi R."/>
            <person name="Duckworth R."/>
            <person name="Johnson A."/>
            <person name="Loviza R."/>
            <person name="Walstead R."/>
            <person name="Shah Z."/>
            <person name="Kiflezghi M."/>
            <person name="Wade K."/>
            <person name="Ball S.L."/>
            <person name="Bradley K.W."/>
            <person name="Asai D.J."/>
            <person name="Bowman C.A."/>
            <person name="Russell D.A."/>
            <person name="Pope W.H."/>
            <person name="Jacobs-Sera D."/>
            <person name="Hendrix R.W."/>
            <person name="Hatfull G.F."/>
        </authorList>
    </citation>
    <scope>NUCLEOTIDE SEQUENCE</scope>
</reference>
<organism evidence="3">
    <name type="scientific">metagenome</name>
    <dbReference type="NCBI Taxonomy" id="256318"/>
    <lineage>
        <taxon>unclassified sequences</taxon>
        <taxon>metagenomes</taxon>
    </lineage>
</organism>
<dbReference type="Gene3D" id="3.90.550.10">
    <property type="entry name" value="Spore Coat Polysaccharide Biosynthesis Protein SpsA, Chain A"/>
    <property type="match status" value="1"/>
</dbReference>
<dbReference type="AlphaFoldDB" id="A0A2P2C1K8"/>
<keyword evidence="3" id="KW-0808">Transferase</keyword>
<dbReference type="CDD" id="cd04179">
    <property type="entry name" value="DPM_DPG-synthase_like"/>
    <property type="match status" value="1"/>
</dbReference>
<dbReference type="GO" id="GO:0016740">
    <property type="term" value="F:transferase activity"/>
    <property type="evidence" value="ECO:0007669"/>
    <property type="project" value="UniProtKB-KW"/>
</dbReference>
<proteinExistence type="predicted"/>
<dbReference type="InterPro" id="IPR029044">
    <property type="entry name" value="Nucleotide-diphossugar_trans"/>
</dbReference>
<dbReference type="EMBL" id="CZKB01000001">
    <property type="protein sequence ID" value="CUR55895.1"/>
    <property type="molecule type" value="Genomic_DNA"/>
</dbReference>
<sequence>MSGGASRQRVLILVPAWNEQEAIAGTVAEIRSCVPDADLLVIDDGSADLTARRAREAGAEVCELPYNLGVGGAMRTGYRYALRNGYDVAVQIDADGQHDPRYLAALVERLAGDQRHEAADVVIGARFATPDDPYKVRGPRRWAMVLLAGVLSRLAHTRLTDVTSGFRVSNRKAIALFATHYPAEYLGDTVESLVIAARAGCTITQCPVTMRARVAGRASHSPLKATIYLFRAVVALLLALVRDWPAQIEEGDREETLVRLGVEDGDASDDVTGTSDAVADTPREARQR</sequence>
<dbReference type="InterPro" id="IPR050256">
    <property type="entry name" value="Glycosyltransferase_2"/>
</dbReference>
<dbReference type="SUPFAM" id="SSF53448">
    <property type="entry name" value="Nucleotide-diphospho-sugar transferases"/>
    <property type="match status" value="1"/>
</dbReference>
<protein>
    <submittedName>
        <fullName evidence="3">Glycosyl transferase family 2</fullName>
    </submittedName>
</protein>
<feature type="region of interest" description="Disordered" evidence="1">
    <location>
        <begin position="260"/>
        <end position="288"/>
    </location>
</feature>
<name>A0A2P2C1K8_9ZZZZ</name>
<gene>
    <name evidence="3" type="ORF">NOCA110018</name>
</gene>
<evidence type="ECO:0000313" key="3">
    <source>
        <dbReference type="EMBL" id="CUR55895.1"/>
    </source>
</evidence>
<accession>A0A2P2C1K8</accession>
<feature type="domain" description="Glycosyltransferase 2-like" evidence="2">
    <location>
        <begin position="12"/>
        <end position="174"/>
    </location>
</feature>
<dbReference type="PANTHER" id="PTHR48090:SF7">
    <property type="entry name" value="RFBJ PROTEIN"/>
    <property type="match status" value="1"/>
</dbReference>
<dbReference type="PANTHER" id="PTHR48090">
    <property type="entry name" value="UNDECAPRENYL-PHOSPHATE 4-DEOXY-4-FORMAMIDO-L-ARABINOSE TRANSFERASE-RELATED"/>
    <property type="match status" value="1"/>
</dbReference>
<dbReference type="Pfam" id="PF00535">
    <property type="entry name" value="Glycos_transf_2"/>
    <property type="match status" value="1"/>
</dbReference>
<dbReference type="InterPro" id="IPR001173">
    <property type="entry name" value="Glyco_trans_2-like"/>
</dbReference>
<evidence type="ECO:0000256" key="1">
    <source>
        <dbReference type="SAM" id="MobiDB-lite"/>
    </source>
</evidence>